<reference evidence="1 2" key="1">
    <citation type="submission" date="2023-01" db="EMBL/GenBank/DDBJ databases">
        <title>Psychrosphaera sp. nov., isolated from marine algae.</title>
        <authorList>
            <person name="Bayburt H."/>
            <person name="Choi B.J."/>
            <person name="Kim J.M."/>
            <person name="Choi D.G."/>
            <person name="Jeon C.O."/>
        </authorList>
    </citation>
    <scope>NUCLEOTIDE SEQUENCE [LARGE SCALE GENOMIC DNA]</scope>
    <source>
        <strain evidence="1 2">G1-22</strain>
    </source>
</reference>
<name>A0ABT5FAJ3_9GAMM</name>
<dbReference type="EMBL" id="JAQOMS010000002">
    <property type="protein sequence ID" value="MDC2888558.1"/>
    <property type="molecule type" value="Genomic_DNA"/>
</dbReference>
<protein>
    <submittedName>
        <fullName evidence="1">Uncharacterized protein</fullName>
    </submittedName>
</protein>
<dbReference type="RefSeq" id="WP_272180155.1">
    <property type="nucleotide sequence ID" value="NZ_JAQOMS010000002.1"/>
</dbReference>
<sequence>MLHMTRANNNKADMVLMTLSDSATGTAQWQSNEALKREFTEKGAITGPITSGPSSEGNSVNGAIIAPLKLAPIVKLKRLVLCSRGALAKPYMARFLQPLRENLGAEQARCTTTGGQMLWTWRLMYKPTLPI</sequence>
<proteinExistence type="predicted"/>
<evidence type="ECO:0000313" key="1">
    <source>
        <dbReference type="EMBL" id="MDC2888558.1"/>
    </source>
</evidence>
<keyword evidence="2" id="KW-1185">Reference proteome</keyword>
<comment type="caution">
    <text evidence="1">The sequence shown here is derived from an EMBL/GenBank/DDBJ whole genome shotgun (WGS) entry which is preliminary data.</text>
</comment>
<dbReference type="Proteomes" id="UP001528411">
    <property type="component" value="Unassembled WGS sequence"/>
</dbReference>
<organism evidence="1 2">
    <name type="scientific">Psychrosphaera algicola</name>
    <dbReference type="NCBI Taxonomy" id="3023714"/>
    <lineage>
        <taxon>Bacteria</taxon>
        <taxon>Pseudomonadati</taxon>
        <taxon>Pseudomonadota</taxon>
        <taxon>Gammaproteobacteria</taxon>
        <taxon>Alteromonadales</taxon>
        <taxon>Pseudoalteromonadaceae</taxon>
        <taxon>Psychrosphaera</taxon>
    </lineage>
</organism>
<evidence type="ECO:0000313" key="2">
    <source>
        <dbReference type="Proteomes" id="UP001528411"/>
    </source>
</evidence>
<gene>
    <name evidence="1" type="ORF">PN838_07050</name>
</gene>
<accession>A0ABT5FAJ3</accession>